<organism evidence="2 3">
    <name type="scientific">Methylobacterium nonmethylotrophicum</name>
    <dbReference type="NCBI Taxonomy" id="1141884"/>
    <lineage>
        <taxon>Bacteria</taxon>
        <taxon>Pseudomonadati</taxon>
        <taxon>Pseudomonadota</taxon>
        <taxon>Alphaproteobacteria</taxon>
        <taxon>Hyphomicrobiales</taxon>
        <taxon>Methylobacteriaceae</taxon>
        <taxon>Methylobacterium</taxon>
    </lineage>
</organism>
<reference evidence="2 3" key="1">
    <citation type="submission" date="2019-04" db="EMBL/GenBank/DDBJ databases">
        <authorList>
            <person name="Feng G."/>
            <person name="Zhu H."/>
        </authorList>
    </citation>
    <scope>NUCLEOTIDE SEQUENCE [LARGE SCALE GENOMIC DNA]</scope>
    <source>
        <strain evidence="2 3">6HR-1</strain>
    </source>
</reference>
<protein>
    <submittedName>
        <fullName evidence="2">Uncharacterized protein</fullName>
    </submittedName>
</protein>
<proteinExistence type="predicted"/>
<gene>
    <name evidence="2" type="ORF">EU555_25725</name>
</gene>
<accession>A0A4Z0NIN3</accession>
<name>A0A4Z0NIN3_9HYPH</name>
<keyword evidence="3" id="KW-1185">Reference proteome</keyword>
<comment type="caution">
    <text evidence="2">The sequence shown here is derived from an EMBL/GenBank/DDBJ whole genome shotgun (WGS) entry which is preliminary data.</text>
</comment>
<dbReference type="AlphaFoldDB" id="A0A4Z0NIN3"/>
<dbReference type="RefSeq" id="WP_135418167.1">
    <property type="nucleotide sequence ID" value="NZ_SRLB01000023.1"/>
</dbReference>
<feature type="region of interest" description="Disordered" evidence="1">
    <location>
        <begin position="56"/>
        <end position="76"/>
    </location>
</feature>
<evidence type="ECO:0000313" key="3">
    <source>
        <dbReference type="Proteomes" id="UP000297535"/>
    </source>
</evidence>
<evidence type="ECO:0000256" key="1">
    <source>
        <dbReference type="SAM" id="MobiDB-lite"/>
    </source>
</evidence>
<sequence>MSTSIPAWLRRRGYSPRTKRVLASACERAARRRAEAAEPGSGGCRIIPFPARPQALARPAPDADAARAGTDAALQA</sequence>
<dbReference type="EMBL" id="SRLB01000023">
    <property type="protein sequence ID" value="TGD95982.1"/>
    <property type="molecule type" value="Genomic_DNA"/>
</dbReference>
<dbReference type="Proteomes" id="UP000297535">
    <property type="component" value="Unassembled WGS sequence"/>
</dbReference>
<evidence type="ECO:0000313" key="2">
    <source>
        <dbReference type="EMBL" id="TGD95982.1"/>
    </source>
</evidence>